<dbReference type="AlphaFoldDB" id="U7V941"/>
<dbReference type="STRING" id="1319815.HMPREF0202_02064"/>
<dbReference type="Proteomes" id="UP000017081">
    <property type="component" value="Unassembled WGS sequence"/>
</dbReference>
<protein>
    <submittedName>
        <fullName evidence="1">Uncharacterized protein</fullName>
    </submittedName>
</protein>
<name>U7V941_9FUSO</name>
<keyword evidence="2" id="KW-1185">Reference proteome</keyword>
<dbReference type="RefSeq" id="WP_023051597.1">
    <property type="nucleotide sequence ID" value="NZ_KI518065.1"/>
</dbReference>
<gene>
    <name evidence="1" type="ORF">HMPREF0202_02064</name>
</gene>
<organism evidence="1 2">
    <name type="scientific">Cetobacterium somerae ATCC BAA-474</name>
    <dbReference type="NCBI Taxonomy" id="1319815"/>
    <lineage>
        <taxon>Bacteria</taxon>
        <taxon>Fusobacteriati</taxon>
        <taxon>Fusobacteriota</taxon>
        <taxon>Fusobacteriia</taxon>
        <taxon>Fusobacteriales</taxon>
        <taxon>Fusobacteriaceae</taxon>
        <taxon>Cetobacterium</taxon>
    </lineage>
</organism>
<sequence>MKRVVFICIFILSSILSFGLESIKVDKGEYLVDLNTFLIKWKTMNEEVNLSGSQEYFEVKVISKKDNEIIFERKNSLITLTFFEDYISVKGEPKSGDFLFPLIAYESEEFILPLKNGKRVPTNDKIWKGYLEKKLDSSQGSSVFSMNLFSIKSNGKYVTYIYDNRYHNKVTYKDNILSFSHSFSKISKNNEINFKIYPNVLSIAESAKIYRKELIQTGKFKTLKEKIKENSNVEKLLGAPHFYITGEVLFSIEDIRDFNGFFNRFKEELRNKKSFLMELFSKNISTSKEFENFIEQLKPNQKLNLYEKRTFIKYFNELLYNEIFSNEENSVKISQNLKLEIEKTFGKFMTPINYWGEGTSIEILETLNQFGIDKAWLGFHNYTMGELNPKFIKKAVGMGYLVGAYDSYKSIHLKGKEKWNTASFQDETLFDSSTITLENGEKVTGFNGFGRELNPKFSFDEVNYRLNRFSKLEFNSWFVDTDAVGEIYDDFTPGNESDEEEQVNQRIKRMDLIKDKYNLVIGSEDGDDFAAATISYAHGIFTGIVPWWIYKDMKNPNSDYFIGRYVSKDGGVPEYFEKEILLVDEADYIFYNELFNIPLYQLVYNDSVIGTNHWIFHTLKVKNRQKDIVLRGILYNVPPMYHLDRKTLKENKDRITKHFQNFSKLHRELALEEMVDFCYLTEDRLVQKTTFSNGKEIIVNFSEIPFYQNSIKVDKKSFLLINFKKSNDEL</sequence>
<evidence type="ECO:0000313" key="1">
    <source>
        <dbReference type="EMBL" id="ERT68046.1"/>
    </source>
</evidence>
<reference evidence="1 2" key="1">
    <citation type="submission" date="2013-08" db="EMBL/GenBank/DDBJ databases">
        <authorList>
            <person name="Weinstock G."/>
            <person name="Sodergren E."/>
            <person name="Wylie T."/>
            <person name="Fulton L."/>
            <person name="Fulton R."/>
            <person name="Fronick C."/>
            <person name="O'Laughlin M."/>
            <person name="Godfrey J."/>
            <person name="Miner T."/>
            <person name="Herter B."/>
            <person name="Appelbaum E."/>
            <person name="Cordes M."/>
            <person name="Lek S."/>
            <person name="Wollam A."/>
            <person name="Pepin K.H."/>
            <person name="Palsikar V.B."/>
            <person name="Mitreva M."/>
            <person name="Wilson R.K."/>
        </authorList>
    </citation>
    <scope>NUCLEOTIDE SEQUENCE [LARGE SCALE GENOMIC DNA]</scope>
    <source>
        <strain evidence="1 2">ATCC BAA-474</strain>
    </source>
</reference>
<accession>U7V941</accession>
<dbReference type="eggNOG" id="ENOG502Z8EC">
    <property type="taxonomic scope" value="Bacteria"/>
</dbReference>
<dbReference type="Pfam" id="PF11308">
    <property type="entry name" value="Glyco_hydro_129"/>
    <property type="match status" value="1"/>
</dbReference>
<dbReference type="EMBL" id="AXZF01000088">
    <property type="protein sequence ID" value="ERT68046.1"/>
    <property type="molecule type" value="Genomic_DNA"/>
</dbReference>
<comment type="caution">
    <text evidence="1">The sequence shown here is derived from an EMBL/GenBank/DDBJ whole genome shotgun (WGS) entry which is preliminary data.</text>
</comment>
<dbReference type="InterPro" id="IPR021459">
    <property type="entry name" value="GH101-related"/>
</dbReference>
<dbReference type="HOGENOM" id="CLU_009699_0_0_0"/>
<proteinExistence type="predicted"/>
<evidence type="ECO:0000313" key="2">
    <source>
        <dbReference type="Proteomes" id="UP000017081"/>
    </source>
</evidence>